<keyword evidence="1" id="KW-0966">Cell projection</keyword>
<evidence type="ECO:0000313" key="2">
    <source>
        <dbReference type="Proteomes" id="UP000199180"/>
    </source>
</evidence>
<dbReference type="OrthoDB" id="7312911at2"/>
<dbReference type="AlphaFoldDB" id="A0A1I0FT86"/>
<gene>
    <name evidence="1" type="ORF">SAMN04489858_10750</name>
</gene>
<keyword evidence="2" id="KW-1185">Reference proteome</keyword>
<sequence>MALHSIGDQARAFAMKTATTRVKNQLDVLTKELSSGEVADLGQRLGGNTKAINQIETRLTTLAQMRQNGAEIAAYTTGLQDVLGKLHSDTSALAVALLTEPVSPTPDLLATRSAEIGDSFATTVSRLNGEVAGQFLFSGLNTQQAPLDSSEAMLASLVTLTAGLTTAADVAQAVSDWFDAPVGGGGFLDNAYHGTVGAERQITVGENRQVSVSTDAASQGVRDALKGMAMGALVSKGILAGQYDQQLQLMSRGAETLLNNETRLLSEVSSVAQAQQSIENGQTETAASSSVLTIARNEIRSADPYETSLALKETESQLEQIYAITARLSNLKLVEYLR</sequence>
<evidence type="ECO:0000313" key="1">
    <source>
        <dbReference type="EMBL" id="SET61652.1"/>
    </source>
</evidence>
<reference evidence="1 2" key="1">
    <citation type="submission" date="2016-10" db="EMBL/GenBank/DDBJ databases">
        <authorList>
            <person name="de Groot N.N."/>
        </authorList>
    </citation>
    <scope>NUCLEOTIDE SEQUENCE [LARGE SCALE GENOMIC DNA]</scope>
    <source>
        <strain evidence="1 2">DSM 17862</strain>
    </source>
</reference>
<keyword evidence="1" id="KW-0969">Cilium</keyword>
<name>A0A1I0FT86_9RHOB</name>
<proteinExistence type="predicted"/>
<dbReference type="EMBL" id="FOHO01000007">
    <property type="protein sequence ID" value="SET61652.1"/>
    <property type="molecule type" value="Genomic_DNA"/>
</dbReference>
<keyword evidence="1" id="KW-0282">Flagellum</keyword>
<dbReference type="STRING" id="364199.SAMN04489858_10750"/>
<dbReference type="Proteomes" id="UP000199180">
    <property type="component" value="Unassembled WGS sequence"/>
</dbReference>
<organism evidence="1 2">
    <name type="scientific">Paracoccus homiensis</name>
    <dbReference type="NCBI Taxonomy" id="364199"/>
    <lineage>
        <taxon>Bacteria</taxon>
        <taxon>Pseudomonadati</taxon>
        <taxon>Pseudomonadota</taxon>
        <taxon>Alphaproteobacteria</taxon>
        <taxon>Rhodobacterales</taxon>
        <taxon>Paracoccaceae</taxon>
        <taxon>Paracoccus</taxon>
    </lineage>
</organism>
<accession>A0A1I0FT86</accession>
<dbReference type="RefSeq" id="WP_090734880.1">
    <property type="nucleotide sequence ID" value="NZ_FOHO01000007.1"/>
</dbReference>
<protein>
    <submittedName>
        <fullName evidence="1">Flagellar hook-associated protein 3 FlgL</fullName>
    </submittedName>
</protein>